<dbReference type="SUPFAM" id="SSF56059">
    <property type="entry name" value="Glutathione synthetase ATP-binding domain-like"/>
    <property type="match status" value="1"/>
</dbReference>
<dbReference type="InterPro" id="IPR014709">
    <property type="entry name" value="Glutathione_synthase_C_euk"/>
</dbReference>
<comment type="similarity">
    <text evidence="1">Belongs to the eukaryotic GSH synthase family.</text>
</comment>
<keyword evidence="1" id="KW-0317">Glutathione biosynthesis</keyword>
<feature type="domain" description="Glutathione synthase substrate-binding" evidence="3">
    <location>
        <begin position="77"/>
        <end position="181"/>
    </location>
</feature>
<evidence type="ECO:0000256" key="2">
    <source>
        <dbReference type="SAM" id="MobiDB-lite"/>
    </source>
</evidence>
<dbReference type="PANTHER" id="PTHR11130:SF0">
    <property type="entry name" value="GLUTATHIONE SYNTHETASE"/>
    <property type="match status" value="1"/>
</dbReference>
<dbReference type="Gene3D" id="3.30.1490.50">
    <property type="match status" value="1"/>
</dbReference>
<dbReference type="EC" id="6.3.2.3" evidence="1"/>
<feature type="region of interest" description="Disordered" evidence="2">
    <location>
        <begin position="33"/>
        <end position="54"/>
    </location>
</feature>
<keyword evidence="5" id="KW-1185">Reference proteome</keyword>
<keyword evidence="1" id="KW-0436">Ligase</keyword>
<dbReference type="PIRSF" id="PIRSF001558">
    <property type="entry name" value="GSHase"/>
    <property type="match status" value="1"/>
</dbReference>
<dbReference type="Pfam" id="PF03917">
    <property type="entry name" value="GSH_synth_ATP"/>
    <property type="match status" value="1"/>
</dbReference>
<dbReference type="EMBL" id="JAXOVC010000001">
    <property type="protein sequence ID" value="KAK4507290.1"/>
    <property type="molecule type" value="Genomic_DNA"/>
</dbReference>
<keyword evidence="1" id="KW-0067">ATP-binding</keyword>
<evidence type="ECO:0000259" key="3">
    <source>
        <dbReference type="Pfam" id="PF03199"/>
    </source>
</evidence>
<dbReference type="InterPro" id="IPR005615">
    <property type="entry name" value="Glutathione_synthase"/>
</dbReference>
<keyword evidence="1" id="KW-0479">Metal-binding</keyword>
<dbReference type="Pfam" id="PF03199">
    <property type="entry name" value="GSH_synthase"/>
    <property type="match status" value="1"/>
</dbReference>
<sequence>MNNPNDHKVEQLVNEIRDYQITHGSLLKLVRLEEPESPSVPSRPPNGSLPESSNTSSIVDSLALAHEYYKPSTPKRACVLMIVQGVNFNIADERPIEYGLADKRVPCYRCEWFDAMGRTFLQGDATLIFDNPFSGEQFEVSVIYYRAGYECKEYRGRGSDIRLHLEQSRAIKCPDLLTHLMTFKITQAALAKQGVIGRYLSSQDATRIRDTFMPMHAMDGSEDAHRLRQEAMCPTDGASYVVKPNLEGGGHNVYNEAVPEFLALIDREVSSGYTIMKMIEPPETFGLLNTGDKVYQGPVVSELGVIGTCLWRRSKEGVEIISNKAAGWTFKTKPNGVQEMNVVKGNGCFDCPLLT</sequence>
<dbReference type="SUPFAM" id="SSF52440">
    <property type="entry name" value="PreATP-grasp domain"/>
    <property type="match status" value="1"/>
</dbReference>
<dbReference type="Gene3D" id="3.30.470.20">
    <property type="entry name" value="ATP-grasp fold, B domain"/>
    <property type="match status" value="1"/>
</dbReference>
<dbReference type="Gene3D" id="3.40.50.1760">
    <property type="entry name" value="Glutathione synthase, substrate-binding domain superfamily, eukaryotic"/>
    <property type="match status" value="1"/>
</dbReference>
<name>A0ABR0F0T9_ZASCE</name>
<reference evidence="4 5" key="1">
    <citation type="journal article" date="2023" name="G3 (Bethesda)">
        <title>A chromosome-level genome assembly of Zasmidium syzygii isolated from banana leaves.</title>
        <authorList>
            <person name="van Westerhoven A.C."/>
            <person name="Mehrabi R."/>
            <person name="Talebi R."/>
            <person name="Steentjes M.B.F."/>
            <person name="Corcolon B."/>
            <person name="Chong P.A."/>
            <person name="Kema G.H.J."/>
            <person name="Seidl M.F."/>
        </authorList>
    </citation>
    <scope>NUCLEOTIDE SEQUENCE [LARGE SCALE GENOMIC DNA]</scope>
    <source>
        <strain evidence="4 5">P124</strain>
    </source>
</reference>
<comment type="caution">
    <text evidence="4">The sequence shown here is derived from an EMBL/GenBank/DDBJ whole genome shotgun (WGS) entry which is preliminary data.</text>
</comment>
<keyword evidence="1" id="KW-0460">Magnesium</keyword>
<dbReference type="InterPro" id="IPR004887">
    <property type="entry name" value="GSH_synth_subst-bd"/>
</dbReference>
<evidence type="ECO:0000313" key="5">
    <source>
        <dbReference type="Proteomes" id="UP001305779"/>
    </source>
</evidence>
<organism evidence="4 5">
    <name type="scientific">Zasmidium cellare</name>
    <name type="common">Wine cellar mold</name>
    <name type="synonym">Racodium cellare</name>
    <dbReference type="NCBI Taxonomy" id="395010"/>
    <lineage>
        <taxon>Eukaryota</taxon>
        <taxon>Fungi</taxon>
        <taxon>Dikarya</taxon>
        <taxon>Ascomycota</taxon>
        <taxon>Pezizomycotina</taxon>
        <taxon>Dothideomycetes</taxon>
        <taxon>Dothideomycetidae</taxon>
        <taxon>Mycosphaerellales</taxon>
        <taxon>Mycosphaerellaceae</taxon>
        <taxon>Zasmidium</taxon>
    </lineage>
</organism>
<dbReference type="InterPro" id="IPR037013">
    <property type="entry name" value="GSH-S_sub-bd_sf"/>
</dbReference>
<dbReference type="PANTHER" id="PTHR11130">
    <property type="entry name" value="GLUTATHIONE SYNTHETASE"/>
    <property type="match status" value="1"/>
</dbReference>
<gene>
    <name evidence="4" type="ORF">PRZ48_001025</name>
</gene>
<dbReference type="InterPro" id="IPR016185">
    <property type="entry name" value="PreATP-grasp_dom_sf"/>
</dbReference>
<keyword evidence="1" id="KW-0547">Nucleotide-binding</keyword>
<evidence type="ECO:0000256" key="1">
    <source>
        <dbReference type="PIRNR" id="PIRNR001558"/>
    </source>
</evidence>
<dbReference type="Proteomes" id="UP001305779">
    <property type="component" value="Unassembled WGS sequence"/>
</dbReference>
<protein>
    <recommendedName>
        <fullName evidence="1">Glutathione synthetase</fullName>
        <shortName evidence="1">GSH-S</shortName>
        <ecNumber evidence="1">6.3.2.3</ecNumber>
    </recommendedName>
</protein>
<accession>A0ABR0F0T9</accession>
<comment type="pathway">
    <text evidence="1">Sulfur metabolism; glutathione biosynthesis; glutathione from L-cysteine and L-glutamate: step 2/2.</text>
</comment>
<comment type="cofactor">
    <cofactor evidence="1">
        <name>Mg(2+)</name>
        <dbReference type="ChEBI" id="CHEBI:18420"/>
    </cofactor>
    <text evidence="1">Binds 1 Mg(2+) ion per subunit.</text>
</comment>
<proteinExistence type="inferred from homology"/>
<evidence type="ECO:0000313" key="4">
    <source>
        <dbReference type="EMBL" id="KAK4507290.1"/>
    </source>
</evidence>
<comment type="catalytic activity">
    <reaction evidence="1">
        <text>gamma-L-glutamyl-L-cysteine + glycine + ATP = glutathione + ADP + phosphate + H(+)</text>
        <dbReference type="Rhea" id="RHEA:13557"/>
        <dbReference type="ChEBI" id="CHEBI:15378"/>
        <dbReference type="ChEBI" id="CHEBI:30616"/>
        <dbReference type="ChEBI" id="CHEBI:43474"/>
        <dbReference type="ChEBI" id="CHEBI:57305"/>
        <dbReference type="ChEBI" id="CHEBI:57925"/>
        <dbReference type="ChEBI" id="CHEBI:58173"/>
        <dbReference type="ChEBI" id="CHEBI:456216"/>
        <dbReference type="EC" id="6.3.2.3"/>
    </reaction>
</comment>